<sequence>MAIMKIPLFPLSSHLMPQGRMALRIFEPRYIRMVKQVCEANSGFVICMINTNGESSTNTHIHPIGTFCKVIDFDILDDGLLGVTVQGEYCVLVKHIHTEFDGLRVGECEPNDVWKKHLPSSGLAGVDEKLEEVFSHYPEVSSLYDELKFDDPEWVINRWLELLPVAAEQKQYFLKTGDTQKVLHYLFQLME</sequence>
<organism evidence="2 3">
    <name type="scientific">Agaribacter flavus</name>
    <dbReference type="NCBI Taxonomy" id="1902781"/>
    <lineage>
        <taxon>Bacteria</taxon>
        <taxon>Pseudomonadati</taxon>
        <taxon>Pseudomonadota</taxon>
        <taxon>Gammaproteobacteria</taxon>
        <taxon>Alteromonadales</taxon>
        <taxon>Alteromonadaceae</taxon>
        <taxon>Agaribacter</taxon>
    </lineage>
</organism>
<dbReference type="InterPro" id="IPR003111">
    <property type="entry name" value="Lon_prtase_N"/>
</dbReference>
<dbReference type="SUPFAM" id="SSF88697">
    <property type="entry name" value="PUA domain-like"/>
    <property type="match status" value="1"/>
</dbReference>
<name>A0ABV7FTA4_9ALTE</name>
<reference evidence="3" key="1">
    <citation type="journal article" date="2019" name="Int. J. Syst. Evol. Microbiol.">
        <title>The Global Catalogue of Microorganisms (GCM) 10K type strain sequencing project: providing services to taxonomists for standard genome sequencing and annotation.</title>
        <authorList>
            <consortium name="The Broad Institute Genomics Platform"/>
            <consortium name="The Broad Institute Genome Sequencing Center for Infectious Disease"/>
            <person name="Wu L."/>
            <person name="Ma J."/>
        </authorList>
    </citation>
    <scope>NUCLEOTIDE SEQUENCE [LARGE SCALE GENOMIC DNA]</scope>
    <source>
        <strain evidence="3">KCTC 52473</strain>
    </source>
</reference>
<dbReference type="Gene3D" id="2.30.130.40">
    <property type="entry name" value="LON domain-like"/>
    <property type="match status" value="1"/>
</dbReference>
<evidence type="ECO:0000313" key="3">
    <source>
        <dbReference type="Proteomes" id="UP001595478"/>
    </source>
</evidence>
<keyword evidence="3" id="KW-1185">Reference proteome</keyword>
<dbReference type="PANTHER" id="PTHR46732:SF8">
    <property type="entry name" value="ATP-DEPENDENT PROTEASE LA (LON) DOMAIN PROTEIN"/>
    <property type="match status" value="1"/>
</dbReference>
<accession>A0ABV7FTA4</accession>
<comment type="caution">
    <text evidence="2">The sequence shown here is derived from an EMBL/GenBank/DDBJ whole genome shotgun (WGS) entry which is preliminary data.</text>
</comment>
<dbReference type="InterPro" id="IPR046336">
    <property type="entry name" value="Lon_prtase_N_sf"/>
</dbReference>
<dbReference type="RefSeq" id="WP_376920211.1">
    <property type="nucleotide sequence ID" value="NZ_JBHRSW010000017.1"/>
</dbReference>
<protein>
    <submittedName>
        <fullName evidence="2">LON peptidase substrate-binding domain-containing protein</fullName>
    </submittedName>
</protein>
<dbReference type="SMART" id="SM00464">
    <property type="entry name" value="LON"/>
    <property type="match status" value="1"/>
</dbReference>
<dbReference type="PROSITE" id="PS51787">
    <property type="entry name" value="LON_N"/>
    <property type="match status" value="1"/>
</dbReference>
<gene>
    <name evidence="2" type="ORF">ACFOHL_10625</name>
</gene>
<dbReference type="Proteomes" id="UP001595478">
    <property type="component" value="Unassembled WGS sequence"/>
</dbReference>
<dbReference type="InterPro" id="IPR015947">
    <property type="entry name" value="PUA-like_sf"/>
</dbReference>
<proteinExistence type="predicted"/>
<dbReference type="Pfam" id="PF02190">
    <property type="entry name" value="LON_substr_bdg"/>
    <property type="match status" value="1"/>
</dbReference>
<dbReference type="Gene3D" id="1.10.4060.10">
    <property type="entry name" value="BPP1347 like domain"/>
    <property type="match status" value="1"/>
</dbReference>
<dbReference type="PANTHER" id="PTHR46732">
    <property type="entry name" value="ATP-DEPENDENT PROTEASE LA (LON) DOMAIN PROTEIN"/>
    <property type="match status" value="1"/>
</dbReference>
<evidence type="ECO:0000313" key="2">
    <source>
        <dbReference type="EMBL" id="MFC3122077.1"/>
    </source>
</evidence>
<dbReference type="EMBL" id="JBHRSW010000017">
    <property type="protein sequence ID" value="MFC3122077.1"/>
    <property type="molecule type" value="Genomic_DNA"/>
</dbReference>
<feature type="domain" description="Lon N-terminal" evidence="1">
    <location>
        <begin position="3"/>
        <end position="191"/>
    </location>
</feature>
<evidence type="ECO:0000259" key="1">
    <source>
        <dbReference type="PROSITE" id="PS51787"/>
    </source>
</evidence>